<dbReference type="Pfam" id="PF01061">
    <property type="entry name" value="ABC2_membrane"/>
    <property type="match status" value="1"/>
</dbReference>
<evidence type="ECO:0000259" key="6">
    <source>
        <dbReference type="PROSITE" id="PS51012"/>
    </source>
</evidence>
<dbReference type="GO" id="GO:0140359">
    <property type="term" value="F:ABC-type transporter activity"/>
    <property type="evidence" value="ECO:0007669"/>
    <property type="project" value="InterPro"/>
</dbReference>
<organism evidence="7 8">
    <name type="scientific">Parvimonas micra ATCC 33270</name>
    <dbReference type="NCBI Taxonomy" id="411465"/>
    <lineage>
        <taxon>Bacteria</taxon>
        <taxon>Bacillati</taxon>
        <taxon>Bacillota</taxon>
        <taxon>Tissierellia</taxon>
        <taxon>Tissierellales</taxon>
        <taxon>Peptoniphilaceae</taxon>
        <taxon>Parvimonas</taxon>
    </lineage>
</organism>
<evidence type="ECO:0000256" key="5">
    <source>
        <dbReference type="RuleBase" id="RU361157"/>
    </source>
</evidence>
<dbReference type="InterPro" id="IPR013525">
    <property type="entry name" value="ABC2_TM"/>
</dbReference>
<feature type="domain" description="ABC transmembrane type-2" evidence="6">
    <location>
        <begin position="38"/>
        <end position="259"/>
    </location>
</feature>
<dbReference type="HOGENOM" id="CLU_1068968_0_0_9"/>
<evidence type="ECO:0000313" key="8">
    <source>
        <dbReference type="Proteomes" id="UP000003162"/>
    </source>
</evidence>
<evidence type="ECO:0000313" key="7">
    <source>
        <dbReference type="EMBL" id="EDP24517.1"/>
    </source>
</evidence>
<dbReference type="PANTHER" id="PTHR43229">
    <property type="entry name" value="NODULATION PROTEIN J"/>
    <property type="match status" value="1"/>
</dbReference>
<dbReference type="Proteomes" id="UP000003162">
    <property type="component" value="Unassembled WGS sequence"/>
</dbReference>
<protein>
    <recommendedName>
        <fullName evidence="5">Transport permease protein</fullName>
    </recommendedName>
</protein>
<dbReference type="InterPro" id="IPR051784">
    <property type="entry name" value="Nod_factor_ABC_transporter"/>
</dbReference>
<reference evidence="7 8" key="2">
    <citation type="submission" date="2007-09" db="EMBL/GenBank/DDBJ databases">
        <authorList>
            <person name="Fulton L."/>
            <person name="Clifton S."/>
            <person name="Fulton B."/>
            <person name="Xu J."/>
            <person name="Minx P."/>
            <person name="Pepin K.H."/>
            <person name="Johnson M."/>
            <person name="Thiruvilangam P."/>
            <person name="Bhonagiri V."/>
            <person name="Nash W.E."/>
            <person name="Mardis E.R."/>
            <person name="Wilson R.K."/>
        </authorList>
    </citation>
    <scope>NUCLEOTIDE SEQUENCE [LARGE SCALE GENOMIC DNA]</scope>
    <source>
        <strain evidence="7 8">ATCC 33270</strain>
    </source>
</reference>
<feature type="transmembrane region" description="Helical" evidence="5">
    <location>
        <begin position="117"/>
        <end position="143"/>
    </location>
</feature>
<dbReference type="eggNOG" id="COG0842">
    <property type="taxonomic scope" value="Bacteria"/>
</dbReference>
<dbReference type="RefSeq" id="WP_004832250.1">
    <property type="nucleotide sequence ID" value="NZ_DS483516.1"/>
</dbReference>
<evidence type="ECO:0000256" key="1">
    <source>
        <dbReference type="ARBA" id="ARBA00004141"/>
    </source>
</evidence>
<keyword evidence="5" id="KW-1003">Cell membrane</keyword>
<dbReference type="EMBL" id="ABEE02000015">
    <property type="protein sequence ID" value="EDP24517.1"/>
    <property type="molecule type" value="Genomic_DNA"/>
</dbReference>
<comment type="caution">
    <text evidence="7">The sequence shown here is derived from an EMBL/GenBank/DDBJ whole genome shotgun (WGS) entry which is preliminary data.</text>
</comment>
<sequence>MDILEKLYKNNNNIKNGKLMELYKQFYLIKCELMILRIDWLWTLLIVLITPLTLLLLLYYITGDSSQSSRYYLLTGNMVMSLTTGTMLTLGQELGILKQVRGFDYYITLKVRKIQLIFAYIVRTTILTLPSMFVIFIVGKYFLDIPINIHLSLILVVLFSGLSLSAIGGFIGLYARDASQASIITQVIQPIFVFCAPVFIPVSKMPNFMFYISRFIPTTYVASALRDSCKGIYDIRSILILFMLSLISIILIETKMDWRS</sequence>
<feature type="transmembrane region" description="Helical" evidence="5">
    <location>
        <begin position="181"/>
        <end position="202"/>
    </location>
</feature>
<dbReference type="AlphaFoldDB" id="A8SJP6"/>
<keyword evidence="4 5" id="KW-0472">Membrane</keyword>
<feature type="transmembrane region" description="Helical" evidence="5">
    <location>
        <begin position="237"/>
        <end position="254"/>
    </location>
</feature>
<comment type="subcellular location">
    <subcellularLocation>
        <location evidence="5">Cell membrane</location>
        <topology evidence="5">Multi-pass membrane protein</topology>
    </subcellularLocation>
    <subcellularLocation>
        <location evidence="1">Membrane</location>
        <topology evidence="1">Multi-pass membrane protein</topology>
    </subcellularLocation>
</comment>
<feature type="transmembrane region" description="Helical" evidence="5">
    <location>
        <begin position="149"/>
        <end position="174"/>
    </location>
</feature>
<dbReference type="PANTHER" id="PTHR43229:SF3">
    <property type="entry name" value="ABC-TYPE MULTIDRUG TRANSPORT SYSTEM, PERMEASE COMPONENT"/>
    <property type="match status" value="1"/>
</dbReference>
<reference evidence="7 8" key="1">
    <citation type="submission" date="2007-09" db="EMBL/GenBank/DDBJ databases">
        <title>Draft genome sequence of Peptostreptococcus micros (ATCC 33270).</title>
        <authorList>
            <person name="Sudarsanam P."/>
            <person name="Ley R."/>
            <person name="Guruge J."/>
            <person name="Turnbaugh P.J."/>
            <person name="Mahowald M."/>
            <person name="Liep D."/>
            <person name="Gordon J."/>
        </authorList>
    </citation>
    <scope>NUCLEOTIDE SEQUENCE [LARGE SCALE GENOMIC DNA]</scope>
    <source>
        <strain evidence="7 8">ATCC 33270</strain>
    </source>
</reference>
<name>A8SJP6_9FIRM</name>
<evidence type="ECO:0000256" key="2">
    <source>
        <dbReference type="ARBA" id="ARBA00022692"/>
    </source>
</evidence>
<evidence type="ECO:0000256" key="4">
    <source>
        <dbReference type="ARBA" id="ARBA00023136"/>
    </source>
</evidence>
<dbReference type="PROSITE" id="PS51012">
    <property type="entry name" value="ABC_TM2"/>
    <property type="match status" value="1"/>
</dbReference>
<keyword evidence="2 5" id="KW-0812">Transmembrane</keyword>
<dbReference type="GO" id="GO:0005886">
    <property type="term" value="C:plasma membrane"/>
    <property type="evidence" value="ECO:0007669"/>
    <property type="project" value="UniProtKB-SubCell"/>
</dbReference>
<gene>
    <name evidence="7" type="ORF">PEPMIC_00366</name>
</gene>
<proteinExistence type="inferred from homology"/>
<keyword evidence="5" id="KW-0813">Transport</keyword>
<evidence type="ECO:0000256" key="3">
    <source>
        <dbReference type="ARBA" id="ARBA00022989"/>
    </source>
</evidence>
<accession>A8SJP6</accession>
<feature type="transmembrane region" description="Helical" evidence="5">
    <location>
        <begin position="73"/>
        <end position="96"/>
    </location>
</feature>
<feature type="transmembrane region" description="Helical" evidence="5">
    <location>
        <begin position="40"/>
        <end position="61"/>
    </location>
</feature>
<dbReference type="GeneID" id="93384475"/>
<comment type="similarity">
    <text evidence="5">Belongs to the ABC-2 integral membrane protein family.</text>
</comment>
<keyword evidence="3 5" id="KW-1133">Transmembrane helix</keyword>
<dbReference type="InterPro" id="IPR047817">
    <property type="entry name" value="ABC2_TM_bact-type"/>
</dbReference>